<evidence type="ECO:0000256" key="2">
    <source>
        <dbReference type="ARBA" id="ARBA00002204"/>
    </source>
</evidence>
<comment type="function">
    <text evidence="2">Catalyzes the hydrolysis of N-formyl-L-kynurenine to L-kynurenine, the second step in the kynurenine pathway of tryptophan degradation.</text>
</comment>
<keyword evidence="6" id="KW-0479">Metal-binding</keyword>
<evidence type="ECO:0000313" key="12">
    <source>
        <dbReference type="EMBL" id="OGE78186.1"/>
    </source>
</evidence>
<dbReference type="InterPro" id="IPR037175">
    <property type="entry name" value="KFase_sf"/>
</dbReference>
<dbReference type="FunFam" id="3.50.30.50:FF:000001">
    <property type="entry name" value="Kynurenine formamidase"/>
    <property type="match status" value="1"/>
</dbReference>
<proteinExistence type="predicted"/>
<dbReference type="EC" id="3.5.1.9" evidence="4"/>
<evidence type="ECO:0000256" key="8">
    <source>
        <dbReference type="ARBA" id="ARBA00022833"/>
    </source>
</evidence>
<evidence type="ECO:0000256" key="1">
    <source>
        <dbReference type="ARBA" id="ARBA00001947"/>
    </source>
</evidence>
<dbReference type="InterPro" id="IPR007325">
    <property type="entry name" value="KFase/CYL"/>
</dbReference>
<evidence type="ECO:0000256" key="6">
    <source>
        <dbReference type="ARBA" id="ARBA00022723"/>
    </source>
</evidence>
<evidence type="ECO:0000313" key="13">
    <source>
        <dbReference type="Proteomes" id="UP000176864"/>
    </source>
</evidence>
<comment type="catalytic activity">
    <reaction evidence="10">
        <text>N-formyl-L-kynurenine + H2O = L-kynurenine + formate + H(+)</text>
        <dbReference type="Rhea" id="RHEA:13009"/>
        <dbReference type="ChEBI" id="CHEBI:15377"/>
        <dbReference type="ChEBI" id="CHEBI:15378"/>
        <dbReference type="ChEBI" id="CHEBI:15740"/>
        <dbReference type="ChEBI" id="CHEBI:57959"/>
        <dbReference type="ChEBI" id="CHEBI:58629"/>
        <dbReference type="EC" id="3.5.1.9"/>
    </reaction>
</comment>
<name>A0A1F5NKF7_9BACT</name>
<evidence type="ECO:0000256" key="5">
    <source>
        <dbReference type="ARBA" id="ARBA00014889"/>
    </source>
</evidence>
<organism evidence="12 13">
    <name type="scientific">Candidatus Doudnabacteria bacterium RIFCSPHIGHO2_01_FULL_46_14</name>
    <dbReference type="NCBI Taxonomy" id="1817824"/>
    <lineage>
        <taxon>Bacteria</taxon>
        <taxon>Candidatus Doudnaibacteriota</taxon>
    </lineage>
</organism>
<comment type="cofactor">
    <cofactor evidence="1">
        <name>Zn(2+)</name>
        <dbReference type="ChEBI" id="CHEBI:29105"/>
    </cofactor>
</comment>
<keyword evidence="9" id="KW-0823">Tryptophan catabolism</keyword>
<accession>A0A1F5NKF7</accession>
<dbReference type="GO" id="GO:0046872">
    <property type="term" value="F:metal ion binding"/>
    <property type="evidence" value="ECO:0007669"/>
    <property type="project" value="UniProtKB-KW"/>
</dbReference>
<dbReference type="GO" id="GO:0019441">
    <property type="term" value="P:L-tryptophan catabolic process to kynurenine"/>
    <property type="evidence" value="ECO:0007669"/>
    <property type="project" value="InterPro"/>
</dbReference>
<evidence type="ECO:0000256" key="4">
    <source>
        <dbReference type="ARBA" id="ARBA00012930"/>
    </source>
</evidence>
<dbReference type="Proteomes" id="UP000176864">
    <property type="component" value="Unassembled WGS sequence"/>
</dbReference>
<comment type="caution">
    <text evidence="12">The sequence shown here is derived from an EMBL/GenBank/DDBJ whole genome shotgun (WGS) entry which is preliminary data.</text>
</comment>
<dbReference type="PANTHER" id="PTHR31118">
    <property type="entry name" value="CYCLASE-LIKE PROTEIN 2"/>
    <property type="match status" value="1"/>
</dbReference>
<protein>
    <recommendedName>
        <fullName evidence="5">Kynurenine formamidase</fullName>
        <ecNumber evidence="4">3.5.1.9</ecNumber>
    </recommendedName>
</protein>
<sequence>MAKYIDISLSLDNTTFPWPGDTRFVRLEKKGSGIVSQLIMSTHTGTHIDAPKHFLFDKSGVDQIQLAKLIGPARVMAINSEKLITVKDILSAQGRSASGGKIQKAERILFKTRNSKLYKKGRFTADYVSLSLEGAEYLAKKKISLVGIDYLGIEAKSAPGHPVHKTLLAAGIVNLEGLDLSKVKPGNYNLAALPLKIKAGDGSPCRAILWR</sequence>
<keyword evidence="7" id="KW-0378">Hydrolase</keyword>
<dbReference type="EMBL" id="MFEK01000014">
    <property type="protein sequence ID" value="OGE78186.1"/>
    <property type="molecule type" value="Genomic_DNA"/>
</dbReference>
<keyword evidence="8" id="KW-0862">Zinc</keyword>
<evidence type="ECO:0000256" key="7">
    <source>
        <dbReference type="ARBA" id="ARBA00022801"/>
    </source>
</evidence>
<evidence type="ECO:0000256" key="9">
    <source>
        <dbReference type="ARBA" id="ARBA00023079"/>
    </source>
</evidence>
<comment type="pathway">
    <text evidence="11">Amino-acid degradation; L-tryptophan degradation via kynurenine pathway; L-kynurenine from L-tryptophan: step 2/2.</text>
</comment>
<dbReference type="Gene3D" id="3.50.30.50">
    <property type="entry name" value="Putative cyclase"/>
    <property type="match status" value="1"/>
</dbReference>
<gene>
    <name evidence="12" type="ORF">A2751_03440</name>
</gene>
<dbReference type="Pfam" id="PF04199">
    <property type="entry name" value="Cyclase"/>
    <property type="match status" value="1"/>
</dbReference>
<dbReference type="GO" id="GO:0004061">
    <property type="term" value="F:arylformamidase activity"/>
    <property type="evidence" value="ECO:0007669"/>
    <property type="project" value="UniProtKB-EC"/>
</dbReference>
<dbReference type="PANTHER" id="PTHR31118:SF32">
    <property type="entry name" value="KYNURENINE FORMAMIDASE"/>
    <property type="match status" value="1"/>
</dbReference>
<reference evidence="12 13" key="1">
    <citation type="journal article" date="2016" name="Nat. Commun.">
        <title>Thousands of microbial genomes shed light on interconnected biogeochemical processes in an aquifer system.</title>
        <authorList>
            <person name="Anantharaman K."/>
            <person name="Brown C.T."/>
            <person name="Hug L.A."/>
            <person name="Sharon I."/>
            <person name="Castelle C.J."/>
            <person name="Probst A.J."/>
            <person name="Thomas B.C."/>
            <person name="Singh A."/>
            <person name="Wilkins M.J."/>
            <person name="Karaoz U."/>
            <person name="Brodie E.L."/>
            <person name="Williams K.H."/>
            <person name="Hubbard S.S."/>
            <person name="Banfield J.F."/>
        </authorList>
    </citation>
    <scope>NUCLEOTIDE SEQUENCE [LARGE SCALE GENOMIC DNA]</scope>
</reference>
<dbReference type="STRING" id="1817824.A2751_03440"/>
<evidence type="ECO:0000256" key="3">
    <source>
        <dbReference type="ARBA" id="ARBA00011738"/>
    </source>
</evidence>
<dbReference type="SUPFAM" id="SSF102198">
    <property type="entry name" value="Putative cyclase"/>
    <property type="match status" value="1"/>
</dbReference>
<comment type="subunit">
    <text evidence="3">Homodimer.</text>
</comment>
<evidence type="ECO:0000256" key="11">
    <source>
        <dbReference type="ARBA" id="ARBA00060547"/>
    </source>
</evidence>
<dbReference type="AlphaFoldDB" id="A0A1F5NKF7"/>
<evidence type="ECO:0000256" key="10">
    <source>
        <dbReference type="ARBA" id="ARBA00048496"/>
    </source>
</evidence>